<dbReference type="InterPro" id="IPR006448">
    <property type="entry name" value="Phage_term_ssu_P27"/>
</dbReference>
<comment type="caution">
    <text evidence="2">The sequence shown here is derived from an EMBL/GenBank/DDBJ whole genome shotgun (WGS) entry which is preliminary data.</text>
</comment>
<dbReference type="NCBIfam" id="TIGR01558">
    <property type="entry name" value="sm_term_P27"/>
    <property type="match status" value="1"/>
</dbReference>
<evidence type="ECO:0000256" key="1">
    <source>
        <dbReference type="SAM" id="MobiDB-lite"/>
    </source>
</evidence>
<dbReference type="RefSeq" id="WP_253062599.1">
    <property type="nucleotide sequence ID" value="NZ_JAMXWM010000014.1"/>
</dbReference>
<reference evidence="3" key="1">
    <citation type="journal article" date="2019" name="Int. J. Syst. Evol. Microbiol.">
        <title>The Global Catalogue of Microorganisms (GCM) 10K type strain sequencing project: providing services to taxonomists for standard genome sequencing and annotation.</title>
        <authorList>
            <consortium name="The Broad Institute Genomics Platform"/>
            <consortium name="The Broad Institute Genome Sequencing Center for Infectious Disease"/>
            <person name="Wu L."/>
            <person name="Ma J."/>
        </authorList>
    </citation>
    <scope>NUCLEOTIDE SEQUENCE [LARGE SCALE GENOMIC DNA]</scope>
    <source>
        <strain evidence="3">TISTR 2466</strain>
    </source>
</reference>
<dbReference type="Pfam" id="PF05119">
    <property type="entry name" value="Terminase_4"/>
    <property type="match status" value="1"/>
</dbReference>
<organism evidence="2 3">
    <name type="scientific">Sporolactobacillus shoreicorticis</name>
    <dbReference type="NCBI Taxonomy" id="1923877"/>
    <lineage>
        <taxon>Bacteria</taxon>
        <taxon>Bacillati</taxon>
        <taxon>Bacillota</taxon>
        <taxon>Bacilli</taxon>
        <taxon>Bacillales</taxon>
        <taxon>Sporolactobacillaceae</taxon>
        <taxon>Sporolactobacillus</taxon>
    </lineage>
</organism>
<evidence type="ECO:0000313" key="3">
    <source>
        <dbReference type="Proteomes" id="UP001597399"/>
    </source>
</evidence>
<sequence>MASGSRPGEGNRGGGRKLKPLSIKNYTPPAERKQREQAEESMKKLADIEIDPPDYLDDIAKQVWLRILPEVKKLPLKFLDQSTFEQFCTFYSIYIQSSNDIKLNGIKSSDGNRKNASYQIMSDAAKNMRQCGSELGFNFSSRMAMLISKNDENKDDDNPFADGTLGEINV</sequence>
<evidence type="ECO:0000313" key="2">
    <source>
        <dbReference type="EMBL" id="MFD2695324.1"/>
    </source>
</evidence>
<accession>A0ABW5S885</accession>
<name>A0ABW5S885_9BACL</name>
<protein>
    <submittedName>
        <fullName evidence="2">Phage terminase small subunit P27 family</fullName>
    </submittedName>
</protein>
<dbReference type="Proteomes" id="UP001597399">
    <property type="component" value="Unassembled WGS sequence"/>
</dbReference>
<dbReference type="EMBL" id="JBHUMQ010000042">
    <property type="protein sequence ID" value="MFD2695324.1"/>
    <property type="molecule type" value="Genomic_DNA"/>
</dbReference>
<proteinExistence type="predicted"/>
<feature type="compositionally biased region" description="Basic and acidic residues" evidence="1">
    <location>
        <begin position="30"/>
        <end position="40"/>
    </location>
</feature>
<keyword evidence="3" id="KW-1185">Reference proteome</keyword>
<gene>
    <name evidence="2" type="ORF">ACFSUE_17100</name>
</gene>
<feature type="region of interest" description="Disordered" evidence="1">
    <location>
        <begin position="1"/>
        <end position="40"/>
    </location>
</feature>